<evidence type="ECO:0000313" key="3">
    <source>
        <dbReference type="Proteomes" id="UP000294547"/>
    </source>
</evidence>
<evidence type="ECO:0008006" key="4">
    <source>
        <dbReference type="Google" id="ProtNLM"/>
    </source>
</evidence>
<organism evidence="2 3">
    <name type="scientific">Oharaeibacter diazotrophicus</name>
    <dbReference type="NCBI Taxonomy" id="1920512"/>
    <lineage>
        <taxon>Bacteria</taxon>
        <taxon>Pseudomonadati</taxon>
        <taxon>Pseudomonadota</taxon>
        <taxon>Alphaproteobacteria</taxon>
        <taxon>Hyphomicrobiales</taxon>
        <taxon>Pleomorphomonadaceae</taxon>
        <taxon>Oharaeibacter</taxon>
    </lineage>
</organism>
<comment type="caution">
    <text evidence="2">The sequence shown here is derived from an EMBL/GenBank/DDBJ whole genome shotgun (WGS) entry which is preliminary data.</text>
</comment>
<keyword evidence="3" id="KW-1185">Reference proteome</keyword>
<keyword evidence="1" id="KW-0732">Signal</keyword>
<reference evidence="2 3" key="1">
    <citation type="submission" date="2019-03" db="EMBL/GenBank/DDBJ databases">
        <title>Genomic Encyclopedia of Type Strains, Phase IV (KMG-IV): sequencing the most valuable type-strain genomes for metagenomic binning, comparative biology and taxonomic classification.</title>
        <authorList>
            <person name="Goeker M."/>
        </authorList>
    </citation>
    <scope>NUCLEOTIDE SEQUENCE [LARGE SCALE GENOMIC DNA]</scope>
    <source>
        <strain evidence="2 3">DSM 102969</strain>
    </source>
</reference>
<dbReference type="Proteomes" id="UP000294547">
    <property type="component" value="Unassembled WGS sequence"/>
</dbReference>
<feature type="signal peptide" evidence="1">
    <location>
        <begin position="1"/>
        <end position="23"/>
    </location>
</feature>
<dbReference type="RefSeq" id="WP_126538596.1">
    <property type="nucleotide sequence ID" value="NZ_BSPM01000009.1"/>
</dbReference>
<name>A0A4R6RBM6_9HYPH</name>
<dbReference type="AlphaFoldDB" id="A0A4R6RBM6"/>
<evidence type="ECO:0000313" key="2">
    <source>
        <dbReference type="EMBL" id="TDP83551.1"/>
    </source>
</evidence>
<dbReference type="EMBL" id="SNXY01000009">
    <property type="protein sequence ID" value="TDP83551.1"/>
    <property type="molecule type" value="Genomic_DNA"/>
</dbReference>
<proteinExistence type="predicted"/>
<gene>
    <name evidence="2" type="ORF">EDD54_3513</name>
</gene>
<sequence length="125" mass="13971">MRTAVLAVLFAVTALSATVPAFAGDDRLDHYCARLGRDDHFNSNGQRLDNPAAIIRQDRANYHAFGVRDDEDEDDVFFRSKANRALLEAMLRNGRASKAVRAEIVNSTPVICVDIYEDFVNVELQ</sequence>
<evidence type="ECO:0000256" key="1">
    <source>
        <dbReference type="SAM" id="SignalP"/>
    </source>
</evidence>
<feature type="chain" id="PRO_5020581137" description="HdeA/HdeB family protein" evidence="1">
    <location>
        <begin position="24"/>
        <end position="125"/>
    </location>
</feature>
<protein>
    <recommendedName>
        <fullName evidence="4">HdeA/HdeB family protein</fullName>
    </recommendedName>
</protein>
<accession>A0A4R6RBM6</accession>
<dbReference type="OrthoDB" id="8453064at2"/>